<dbReference type="RefSeq" id="WP_013257983.1">
    <property type="nucleotide sequence ID" value="NC_014365.1"/>
</dbReference>
<dbReference type="STRING" id="644282.Deba_1161"/>
<name>E1QIV6_DESB2</name>
<sequence length="1015" mass="108573">MRVERLCLEAFGPFIQRQEIDFSRLEGRSPFLIQGPTGAGKTTILDAICFALYGASSGGEREARNLRCDFAPDHAATEVCLEWSLGQRRFRVLRRPERLRPKIRGAGFTRQPAEATLWRLDDGPAKVLASGWAPVGEACQELLGFSQEQFRQVVILPQGQFRRLLMADSREREAVLATLFQTGFYQRLTEALKERARGAAEQIRQLLQAGQNILAQAEAENADALAARIDALAEDLRQNQDARERLRQAEQAARQALNQAQAQAAALDELAQAQSAAADLAAQAPAMDQLRLALARAQSAAALEDVAQNSGQAVDHAQKSADALALRQGLEAKAGQALQKASEALEAERAREAERQSARERLEGLAALEKTVAGLEQAAADLARLQQEAQAAQQAQTAAEDDLAARQAQAQQAAAALERARALAGQLDGLKSLAQQTARQRQDALALAELAAQGPGQTRAADWAGQQARDAQDALAQAQARRDELLRLWRDGQAAALAAGLAPGAPCPVCGSTNHPAPAEGEPNAPDQKALEAAEQTVERARQALADRERQAERAARDLVELRRRQEELRLALGPLAEESPEELARRANEANERLAQADRAGQSLPALQAAQVAAQGALAQAQAALLAAQASFQDLARQTAAQRALHAERAQNTPEQLRPPGALAQASRQARDQLTRLESALERARTTHDLASRDLAAAQAARAAAQEAAQEAAARAALAQAELARRLALAGFAKEAQMTAARMEEKTMAEGQRALQDFAAAQAAAAGRLARAQAAAASLSRPDLPALELAANQAAQALERAIDAGGQLAQRLRQARAWQDELGRLTSQVATLEQDHGVIGRVAEAAGGQNAMGVTLQRFVLATLLDEVLEAASRRLGRMSRGRYALRRAVDRQDRRKAAGLDLMVDDDHHGSQRPVSTLSGGESFLASLALALALAEVVQAHAGGVRLETIFIDEGFGSLDAEALDLAMAALIDLRDGGRAVGVISHVEEMKERIDARLEIIPSRRGSVARLAL</sequence>
<proteinExistence type="predicted"/>
<dbReference type="eggNOG" id="COG0419">
    <property type="taxonomic scope" value="Bacteria"/>
</dbReference>
<dbReference type="Proteomes" id="UP000009047">
    <property type="component" value="Chromosome"/>
</dbReference>
<feature type="region of interest" description="Disordered" evidence="2">
    <location>
        <begin position="512"/>
        <end position="532"/>
    </location>
</feature>
<dbReference type="KEGG" id="dbr:Deba_1161"/>
<dbReference type="Pfam" id="PF13476">
    <property type="entry name" value="AAA_23"/>
    <property type="match status" value="1"/>
</dbReference>
<feature type="coiled-coil region" evidence="1">
    <location>
        <begin position="189"/>
        <end position="277"/>
    </location>
</feature>
<evidence type="ECO:0000313" key="4">
    <source>
        <dbReference type="EMBL" id="ADK84529.1"/>
    </source>
</evidence>
<accession>E1QIV6</accession>
<dbReference type="SUPFAM" id="SSF52540">
    <property type="entry name" value="P-loop containing nucleoside triphosphate hydrolases"/>
    <property type="match status" value="1"/>
</dbReference>
<dbReference type="InterPro" id="IPR027417">
    <property type="entry name" value="P-loop_NTPase"/>
</dbReference>
<gene>
    <name evidence="4" type="ordered locus">Deba_1161</name>
</gene>
<feature type="domain" description="Rad50/SbcC-type AAA" evidence="3">
    <location>
        <begin position="6"/>
        <end position="257"/>
    </location>
</feature>
<feature type="region of interest" description="Disordered" evidence="2">
    <location>
        <begin position="644"/>
        <end position="671"/>
    </location>
</feature>
<keyword evidence="1" id="KW-0175">Coiled coil</keyword>
<dbReference type="InterPro" id="IPR038729">
    <property type="entry name" value="Rad50/SbcC_AAA"/>
</dbReference>
<keyword evidence="5" id="KW-1185">Reference proteome</keyword>
<dbReference type="EMBL" id="CP002085">
    <property type="protein sequence ID" value="ADK84529.1"/>
    <property type="molecule type" value="Genomic_DNA"/>
</dbReference>
<dbReference type="Pfam" id="PF13558">
    <property type="entry name" value="SbcC_Walker_B"/>
    <property type="match status" value="1"/>
</dbReference>
<dbReference type="AlphaFoldDB" id="E1QIV6"/>
<evidence type="ECO:0000256" key="1">
    <source>
        <dbReference type="SAM" id="Coils"/>
    </source>
</evidence>
<dbReference type="PANTHER" id="PTHR32114">
    <property type="entry name" value="ABC TRANSPORTER ABCH.3"/>
    <property type="match status" value="1"/>
</dbReference>
<protein>
    <submittedName>
        <fullName evidence="4">SMC domain protein</fullName>
    </submittedName>
</protein>
<evidence type="ECO:0000313" key="5">
    <source>
        <dbReference type="Proteomes" id="UP000009047"/>
    </source>
</evidence>
<organism evidence="4 5">
    <name type="scientific">Desulfarculus baarsii (strain ATCC 33931 / DSM 2075 / LMG 7858 / VKM B-1802 / 2st14)</name>
    <dbReference type="NCBI Taxonomy" id="644282"/>
    <lineage>
        <taxon>Bacteria</taxon>
        <taxon>Pseudomonadati</taxon>
        <taxon>Thermodesulfobacteriota</taxon>
        <taxon>Desulfarculia</taxon>
        <taxon>Desulfarculales</taxon>
        <taxon>Desulfarculaceae</taxon>
        <taxon>Desulfarculus</taxon>
    </lineage>
</organism>
<evidence type="ECO:0000259" key="3">
    <source>
        <dbReference type="Pfam" id="PF13476"/>
    </source>
</evidence>
<dbReference type="HOGENOM" id="CLU_004785_2_1_7"/>
<dbReference type="GO" id="GO:0006302">
    <property type="term" value="P:double-strand break repair"/>
    <property type="evidence" value="ECO:0007669"/>
    <property type="project" value="InterPro"/>
</dbReference>
<dbReference type="Gene3D" id="3.40.50.300">
    <property type="entry name" value="P-loop containing nucleotide triphosphate hydrolases"/>
    <property type="match status" value="2"/>
</dbReference>
<dbReference type="GO" id="GO:0016887">
    <property type="term" value="F:ATP hydrolysis activity"/>
    <property type="evidence" value="ECO:0007669"/>
    <property type="project" value="InterPro"/>
</dbReference>
<reference evidence="4 5" key="1">
    <citation type="journal article" date="2010" name="Stand. Genomic Sci.">
        <title>Complete genome sequence of Desulfarculus baarsii type strain (2st14).</title>
        <authorList>
            <person name="Sun H."/>
            <person name="Spring S."/>
            <person name="Lapidus A."/>
            <person name="Davenport K."/>
            <person name="Del Rio T.G."/>
            <person name="Tice H."/>
            <person name="Nolan M."/>
            <person name="Copeland A."/>
            <person name="Cheng J.F."/>
            <person name="Lucas S."/>
            <person name="Tapia R."/>
            <person name="Goodwin L."/>
            <person name="Pitluck S."/>
            <person name="Ivanova N."/>
            <person name="Pagani I."/>
            <person name="Mavromatis K."/>
            <person name="Ovchinnikova G."/>
            <person name="Pati A."/>
            <person name="Chen A."/>
            <person name="Palaniappan K."/>
            <person name="Hauser L."/>
            <person name="Chang Y.J."/>
            <person name="Jeffries C.D."/>
            <person name="Detter J.C."/>
            <person name="Han C."/>
            <person name="Rohde M."/>
            <person name="Brambilla E."/>
            <person name="Goker M."/>
            <person name="Woyke T."/>
            <person name="Bristow J."/>
            <person name="Eisen J.A."/>
            <person name="Markowitz V."/>
            <person name="Hugenholtz P."/>
            <person name="Kyrpides N.C."/>
            <person name="Klenk H.P."/>
            <person name="Land M."/>
        </authorList>
    </citation>
    <scope>NUCLEOTIDE SEQUENCE [LARGE SCALE GENOMIC DNA]</scope>
    <source>
        <strain evidence="5">ATCC 33931 / DSM 2075 / LMG 7858 / VKM B-1802 / 2st14</strain>
    </source>
</reference>
<evidence type="ECO:0000256" key="2">
    <source>
        <dbReference type="SAM" id="MobiDB-lite"/>
    </source>
</evidence>
<dbReference type="OrthoDB" id="9795626at2"/>
<feature type="coiled-coil region" evidence="1">
    <location>
        <begin position="365"/>
        <end position="420"/>
    </location>
</feature>
<dbReference type="PANTHER" id="PTHR32114:SF2">
    <property type="entry name" value="ABC TRANSPORTER ABCH.3"/>
    <property type="match status" value="1"/>
</dbReference>